<dbReference type="EMBL" id="BGPR01002600">
    <property type="protein sequence ID" value="GBM76120.1"/>
    <property type="molecule type" value="Genomic_DNA"/>
</dbReference>
<keyword evidence="2" id="KW-1185">Reference proteome</keyword>
<organism evidence="1 2">
    <name type="scientific">Araneus ventricosus</name>
    <name type="common">Orbweaver spider</name>
    <name type="synonym">Epeira ventricosa</name>
    <dbReference type="NCBI Taxonomy" id="182803"/>
    <lineage>
        <taxon>Eukaryota</taxon>
        <taxon>Metazoa</taxon>
        <taxon>Ecdysozoa</taxon>
        <taxon>Arthropoda</taxon>
        <taxon>Chelicerata</taxon>
        <taxon>Arachnida</taxon>
        <taxon>Araneae</taxon>
        <taxon>Araneomorphae</taxon>
        <taxon>Entelegynae</taxon>
        <taxon>Araneoidea</taxon>
        <taxon>Araneidae</taxon>
        <taxon>Araneus</taxon>
    </lineage>
</organism>
<name>A0A4Y2IEX7_ARAVE</name>
<dbReference type="Proteomes" id="UP000499080">
    <property type="component" value="Unassembled WGS sequence"/>
</dbReference>
<accession>A0A4Y2IEX7</accession>
<evidence type="ECO:0000313" key="1">
    <source>
        <dbReference type="EMBL" id="GBM76120.1"/>
    </source>
</evidence>
<proteinExistence type="predicted"/>
<protein>
    <submittedName>
        <fullName evidence="1">Uncharacterized protein</fullName>
    </submittedName>
</protein>
<gene>
    <name evidence="1" type="ORF">AVEN_205234_1</name>
</gene>
<dbReference type="AlphaFoldDB" id="A0A4Y2IEX7"/>
<reference evidence="1 2" key="1">
    <citation type="journal article" date="2019" name="Sci. Rep.">
        <title>Orb-weaving spider Araneus ventricosus genome elucidates the spidroin gene catalogue.</title>
        <authorList>
            <person name="Kono N."/>
            <person name="Nakamura H."/>
            <person name="Ohtoshi R."/>
            <person name="Moran D.A.P."/>
            <person name="Shinohara A."/>
            <person name="Yoshida Y."/>
            <person name="Fujiwara M."/>
            <person name="Mori M."/>
            <person name="Tomita M."/>
            <person name="Arakawa K."/>
        </authorList>
    </citation>
    <scope>NUCLEOTIDE SEQUENCE [LARGE SCALE GENOMIC DNA]</scope>
</reference>
<sequence>MQEPQCLTKLSWLPIFHVYPDAFAGRGDVLYNPMYSSLQTVKTLHTLGLQEAKVALGRSRFRDQSVADPRPHSTEEPPCIRALCTLKMSMVKRPFRGVFRE</sequence>
<evidence type="ECO:0000313" key="2">
    <source>
        <dbReference type="Proteomes" id="UP000499080"/>
    </source>
</evidence>
<comment type="caution">
    <text evidence="1">The sequence shown here is derived from an EMBL/GenBank/DDBJ whole genome shotgun (WGS) entry which is preliminary data.</text>
</comment>